<organism evidence="1 2">
    <name type="scientific">Candidatus Wildermuthbacteria bacterium RIFCSPHIGHO2_02_FULL_45_25</name>
    <dbReference type="NCBI Taxonomy" id="1802450"/>
    <lineage>
        <taxon>Bacteria</taxon>
        <taxon>Candidatus Wildermuthiibacteriota</taxon>
    </lineage>
</organism>
<comment type="caution">
    <text evidence="1">The sequence shown here is derived from an EMBL/GenBank/DDBJ whole genome shotgun (WGS) entry which is preliminary data.</text>
</comment>
<name>A0A1G2R399_9BACT</name>
<proteinExistence type="predicted"/>
<dbReference type="AlphaFoldDB" id="A0A1G2R399"/>
<dbReference type="Proteomes" id="UP000178092">
    <property type="component" value="Unassembled WGS sequence"/>
</dbReference>
<protein>
    <recommendedName>
        <fullName evidence="3">MalT-like TPR region domain-containing protein</fullName>
    </recommendedName>
</protein>
<gene>
    <name evidence="1" type="ORF">A3C04_01770</name>
</gene>
<evidence type="ECO:0000313" key="1">
    <source>
        <dbReference type="EMBL" id="OHA67364.1"/>
    </source>
</evidence>
<dbReference type="SUPFAM" id="SSF81901">
    <property type="entry name" value="HCP-like"/>
    <property type="match status" value="1"/>
</dbReference>
<sequence>MCGFFQKIRGGKNMGENVFRRAKTVADQVADQVESALQEANRLGEPDRVAVRQLNEEGIHLGVQQGRFEEALASFLEGLRKSGHDLQLRADSLMNMGDMLRRGPGDLDLARKLFVMAELMPLSFTRRSRLRTMEAMLYIHATEQGKNDPWGIAKNLALLEEAIVLADAATQENPEESWAAKLFAAHRYLGTIGVFGNPDQKAKGLRLIHQLLPLLDPNSPSAARFKYSQSLIVRSEYPQESVMLLMQSAERMKEEFPLDAGAYLALAGLICIEDLKDTEQAEEYWKQAEEFRERIAKFSNSGYVIVTLDKLKQALGK</sequence>
<evidence type="ECO:0008006" key="3">
    <source>
        <dbReference type="Google" id="ProtNLM"/>
    </source>
</evidence>
<accession>A0A1G2R399</accession>
<reference evidence="1 2" key="1">
    <citation type="journal article" date="2016" name="Nat. Commun.">
        <title>Thousands of microbial genomes shed light on interconnected biogeochemical processes in an aquifer system.</title>
        <authorList>
            <person name="Anantharaman K."/>
            <person name="Brown C.T."/>
            <person name="Hug L.A."/>
            <person name="Sharon I."/>
            <person name="Castelle C.J."/>
            <person name="Probst A.J."/>
            <person name="Thomas B.C."/>
            <person name="Singh A."/>
            <person name="Wilkins M.J."/>
            <person name="Karaoz U."/>
            <person name="Brodie E.L."/>
            <person name="Williams K.H."/>
            <person name="Hubbard S.S."/>
            <person name="Banfield J.F."/>
        </authorList>
    </citation>
    <scope>NUCLEOTIDE SEQUENCE [LARGE SCALE GENOMIC DNA]</scope>
</reference>
<dbReference type="Gene3D" id="1.25.40.10">
    <property type="entry name" value="Tetratricopeptide repeat domain"/>
    <property type="match status" value="1"/>
</dbReference>
<dbReference type="InterPro" id="IPR011990">
    <property type="entry name" value="TPR-like_helical_dom_sf"/>
</dbReference>
<evidence type="ECO:0000313" key="2">
    <source>
        <dbReference type="Proteomes" id="UP000178092"/>
    </source>
</evidence>
<dbReference type="EMBL" id="MHTV01000012">
    <property type="protein sequence ID" value="OHA67364.1"/>
    <property type="molecule type" value="Genomic_DNA"/>
</dbReference>